<organism evidence="2 3">
    <name type="scientific">Eumeta variegata</name>
    <name type="common">Bagworm moth</name>
    <name type="synonym">Eumeta japonica</name>
    <dbReference type="NCBI Taxonomy" id="151549"/>
    <lineage>
        <taxon>Eukaryota</taxon>
        <taxon>Metazoa</taxon>
        <taxon>Ecdysozoa</taxon>
        <taxon>Arthropoda</taxon>
        <taxon>Hexapoda</taxon>
        <taxon>Insecta</taxon>
        <taxon>Pterygota</taxon>
        <taxon>Neoptera</taxon>
        <taxon>Endopterygota</taxon>
        <taxon>Lepidoptera</taxon>
        <taxon>Glossata</taxon>
        <taxon>Ditrysia</taxon>
        <taxon>Tineoidea</taxon>
        <taxon>Psychidae</taxon>
        <taxon>Oiketicinae</taxon>
        <taxon>Eumeta</taxon>
    </lineage>
</organism>
<proteinExistence type="predicted"/>
<name>A0A4C1YQD0_EUMVA</name>
<evidence type="ECO:0000313" key="2">
    <source>
        <dbReference type="EMBL" id="GBP77193.1"/>
    </source>
</evidence>
<keyword evidence="3" id="KW-1185">Reference proteome</keyword>
<feature type="region of interest" description="Disordered" evidence="1">
    <location>
        <begin position="50"/>
        <end position="112"/>
    </location>
</feature>
<comment type="caution">
    <text evidence="2">The sequence shown here is derived from an EMBL/GenBank/DDBJ whole genome shotgun (WGS) entry which is preliminary data.</text>
</comment>
<evidence type="ECO:0000313" key="3">
    <source>
        <dbReference type="Proteomes" id="UP000299102"/>
    </source>
</evidence>
<accession>A0A4C1YQD0</accession>
<evidence type="ECO:0000256" key="1">
    <source>
        <dbReference type="SAM" id="MobiDB-lite"/>
    </source>
</evidence>
<sequence length="112" mass="12674">MNPLRRRNFKSNRQKSLRKIALSKTTAEPFRSFQILNAYQHSLCQKLQQETSTLRSRRIVGRVGVMDGRDKAGPRPRPRHRPGARPAPPAPASSTDEGDKALYTDTQYSEIG</sequence>
<dbReference type="EMBL" id="BGZK01001321">
    <property type="protein sequence ID" value="GBP77193.1"/>
    <property type="molecule type" value="Genomic_DNA"/>
</dbReference>
<dbReference type="Proteomes" id="UP000299102">
    <property type="component" value="Unassembled WGS sequence"/>
</dbReference>
<feature type="compositionally biased region" description="Basic residues" evidence="1">
    <location>
        <begin position="74"/>
        <end position="83"/>
    </location>
</feature>
<dbReference type="AlphaFoldDB" id="A0A4C1YQD0"/>
<protein>
    <submittedName>
        <fullName evidence="2">Uncharacterized protein</fullName>
    </submittedName>
</protein>
<reference evidence="2 3" key="1">
    <citation type="journal article" date="2019" name="Commun. Biol.">
        <title>The bagworm genome reveals a unique fibroin gene that provides high tensile strength.</title>
        <authorList>
            <person name="Kono N."/>
            <person name="Nakamura H."/>
            <person name="Ohtoshi R."/>
            <person name="Tomita M."/>
            <person name="Numata K."/>
            <person name="Arakawa K."/>
        </authorList>
    </citation>
    <scope>NUCLEOTIDE SEQUENCE [LARGE SCALE GENOMIC DNA]</scope>
</reference>
<gene>
    <name evidence="2" type="ORF">EVAR_48326_1</name>
</gene>